<keyword evidence="7" id="KW-0997">Cell inner membrane</keyword>
<dbReference type="InterPro" id="IPR011066">
    <property type="entry name" value="MscS_channel_C_sf"/>
</dbReference>
<dbReference type="AlphaFoldDB" id="A0A3N9U5N1"/>
<feature type="domain" description="Mechanosensitive ion channel transmembrane helices 2/3" evidence="10">
    <location>
        <begin position="72"/>
        <end position="114"/>
    </location>
</feature>
<name>A0A3N9U5N1_9VIBR</name>
<dbReference type="SUPFAM" id="SSF50182">
    <property type="entry name" value="Sm-like ribonucleoproteins"/>
    <property type="match status" value="1"/>
</dbReference>
<dbReference type="InterPro" id="IPR023408">
    <property type="entry name" value="MscS_beta-dom_sf"/>
</dbReference>
<feature type="transmembrane region" description="Helical" evidence="7">
    <location>
        <begin position="65"/>
        <end position="89"/>
    </location>
</feature>
<keyword evidence="12" id="KW-1185">Reference proteome</keyword>
<evidence type="ECO:0000256" key="1">
    <source>
        <dbReference type="ARBA" id="ARBA00004651"/>
    </source>
</evidence>
<dbReference type="InterPro" id="IPR049278">
    <property type="entry name" value="MS_channel_C"/>
</dbReference>
<accession>A0A3N9U5N1</accession>
<evidence type="ECO:0000256" key="4">
    <source>
        <dbReference type="ARBA" id="ARBA00022692"/>
    </source>
</evidence>
<evidence type="ECO:0000259" key="9">
    <source>
        <dbReference type="Pfam" id="PF21082"/>
    </source>
</evidence>
<dbReference type="PANTHER" id="PTHR30221:SF1">
    <property type="entry name" value="SMALL-CONDUCTANCE MECHANOSENSITIVE CHANNEL"/>
    <property type="match status" value="1"/>
</dbReference>
<evidence type="ECO:0000256" key="2">
    <source>
        <dbReference type="ARBA" id="ARBA00008017"/>
    </source>
</evidence>
<keyword evidence="7" id="KW-0813">Transport</keyword>
<evidence type="ECO:0000256" key="5">
    <source>
        <dbReference type="ARBA" id="ARBA00022989"/>
    </source>
</evidence>
<dbReference type="GO" id="GO:0005886">
    <property type="term" value="C:plasma membrane"/>
    <property type="evidence" value="ECO:0007669"/>
    <property type="project" value="UniProtKB-SubCell"/>
</dbReference>
<comment type="subcellular location">
    <subcellularLocation>
        <location evidence="7">Cell inner membrane</location>
        <topology evidence="7">Multi-pass membrane protein</topology>
    </subcellularLocation>
    <subcellularLocation>
        <location evidence="1">Cell membrane</location>
        <topology evidence="1">Multi-pass membrane protein</topology>
    </subcellularLocation>
</comment>
<evidence type="ECO:0000256" key="7">
    <source>
        <dbReference type="RuleBase" id="RU369025"/>
    </source>
</evidence>
<dbReference type="Proteomes" id="UP000281112">
    <property type="component" value="Unassembled WGS sequence"/>
</dbReference>
<comment type="subunit">
    <text evidence="7">Homoheptamer.</text>
</comment>
<dbReference type="Pfam" id="PF00924">
    <property type="entry name" value="MS_channel_2nd"/>
    <property type="match status" value="1"/>
</dbReference>
<dbReference type="EMBL" id="RJVQ01000001">
    <property type="protein sequence ID" value="RQW65012.1"/>
    <property type="molecule type" value="Genomic_DNA"/>
</dbReference>
<protein>
    <recommendedName>
        <fullName evidence="7">Small-conductance mechanosensitive channel</fullName>
    </recommendedName>
</protein>
<keyword evidence="5 7" id="KW-1133">Transmembrane helix</keyword>
<keyword evidence="3" id="KW-1003">Cell membrane</keyword>
<feature type="domain" description="Mechanosensitive ion channel MscS" evidence="8">
    <location>
        <begin position="115"/>
        <end position="181"/>
    </location>
</feature>
<keyword evidence="7" id="KW-0407">Ion channel</keyword>
<dbReference type="InterPro" id="IPR045275">
    <property type="entry name" value="MscS_archaea/bacteria_type"/>
</dbReference>
<evidence type="ECO:0000313" key="11">
    <source>
        <dbReference type="EMBL" id="RQW65012.1"/>
    </source>
</evidence>
<evidence type="ECO:0000256" key="6">
    <source>
        <dbReference type="ARBA" id="ARBA00023136"/>
    </source>
</evidence>
<dbReference type="Pfam" id="PF21082">
    <property type="entry name" value="MS_channel_3rd"/>
    <property type="match status" value="1"/>
</dbReference>
<proteinExistence type="inferred from homology"/>
<feature type="domain" description="Mechanosensitive ion channel MscS C-terminal" evidence="9">
    <location>
        <begin position="189"/>
        <end position="273"/>
    </location>
</feature>
<evidence type="ECO:0000256" key="3">
    <source>
        <dbReference type="ARBA" id="ARBA00022475"/>
    </source>
</evidence>
<dbReference type="Gene3D" id="3.30.70.100">
    <property type="match status" value="1"/>
</dbReference>
<dbReference type="SUPFAM" id="SSF82689">
    <property type="entry name" value="Mechanosensitive channel protein MscS (YggB), C-terminal domain"/>
    <property type="match status" value="1"/>
</dbReference>
<dbReference type="Gene3D" id="2.30.30.60">
    <property type="match status" value="1"/>
</dbReference>
<dbReference type="OrthoDB" id="9799209at2"/>
<dbReference type="InterPro" id="IPR006685">
    <property type="entry name" value="MscS_channel_2nd"/>
</dbReference>
<keyword evidence="6 7" id="KW-0472">Membrane</keyword>
<evidence type="ECO:0000259" key="10">
    <source>
        <dbReference type="Pfam" id="PF21088"/>
    </source>
</evidence>
<dbReference type="SUPFAM" id="SSF82861">
    <property type="entry name" value="Mechanosensitive channel protein MscS (YggB), transmembrane region"/>
    <property type="match status" value="1"/>
</dbReference>
<comment type="similarity">
    <text evidence="2 7">Belongs to the MscS (TC 1.A.23) family.</text>
</comment>
<comment type="caution">
    <text evidence="7">Lacks conserved residue(s) required for the propagation of feature annotation.</text>
</comment>
<evidence type="ECO:0000259" key="8">
    <source>
        <dbReference type="Pfam" id="PF00924"/>
    </source>
</evidence>
<feature type="transmembrane region" description="Helical" evidence="7">
    <location>
        <begin position="95"/>
        <end position="113"/>
    </location>
</feature>
<dbReference type="GO" id="GO:0008381">
    <property type="term" value="F:mechanosensitive monoatomic ion channel activity"/>
    <property type="evidence" value="ECO:0007669"/>
    <property type="project" value="InterPro"/>
</dbReference>
<dbReference type="InterPro" id="IPR049142">
    <property type="entry name" value="MS_channel_1st"/>
</dbReference>
<keyword evidence="4 7" id="KW-0812">Transmembrane</keyword>
<organism evidence="11 12">
    <name type="scientific">Vibrio viridaestus</name>
    <dbReference type="NCBI Taxonomy" id="2487322"/>
    <lineage>
        <taxon>Bacteria</taxon>
        <taxon>Pseudomonadati</taxon>
        <taxon>Pseudomonadota</taxon>
        <taxon>Gammaproteobacteria</taxon>
        <taxon>Vibrionales</taxon>
        <taxon>Vibrionaceae</taxon>
        <taxon>Vibrio</taxon>
    </lineage>
</organism>
<feature type="transmembrane region" description="Helical" evidence="7">
    <location>
        <begin position="31"/>
        <end position="53"/>
    </location>
</feature>
<comment type="function">
    <text evidence="7">Mechanosensitive channel that participates in the regulation of osmotic pressure changes within the cell, opening in response to stretch forces in the membrane lipid bilayer, without the need for other proteins. Contributes to normal resistance to hypoosmotic shock. Forms an ion channel of 1.0 nanosiemens conductance with a slight preference for anions.</text>
</comment>
<reference evidence="11 12" key="1">
    <citation type="submission" date="2018-11" db="EMBL/GenBank/DDBJ databases">
        <title>Vibrio LJC006 sp. nov., isolated from seawater during the bloom of the enteromorpha.</title>
        <authorList>
            <person name="Liang J."/>
        </authorList>
    </citation>
    <scope>NUCLEOTIDE SEQUENCE [LARGE SCALE GENOMIC DNA]</scope>
    <source>
        <strain evidence="11 12">LJC006</strain>
    </source>
</reference>
<dbReference type="Pfam" id="PF21088">
    <property type="entry name" value="MS_channel_1st"/>
    <property type="match status" value="1"/>
</dbReference>
<gene>
    <name evidence="11" type="ORF">EES38_02985</name>
</gene>
<comment type="caution">
    <text evidence="11">The sequence shown here is derived from an EMBL/GenBank/DDBJ whole genome shotgun (WGS) entry which is preliminary data.</text>
</comment>
<dbReference type="Gene3D" id="1.10.287.1260">
    <property type="match status" value="1"/>
</dbReference>
<keyword evidence="7" id="KW-0406">Ion transport</keyword>
<sequence length="304" mass="33590">MEIIKLEKFMSIIYQKLETWMEEGVKMLPNFVVSVVVLILFWILSNLAVKLAGKMLHRMIHSREVINLLLSLIKVFVVCCGMFIALDFIGLQGTVSSLLAGAGIVGLAIGFAFQDMTENFISGVTMSVRKPFKIGDIIETDSIFGSVNAINLRNTIVENFSGQIKIIPNKILFQNILTNYSATKVRKISIPVGISYGDDPDEAAKIIVDAINQFDFVIDKESTAVYADGFGASSIDLLVWFWIDYPGEHGYMLAKHDAICTIHKSLNEAGIQIPFPIRTLDFGIKGGKTLAEMNSETPLTDEGN</sequence>
<dbReference type="InterPro" id="IPR011014">
    <property type="entry name" value="MscS_channel_TM-2"/>
</dbReference>
<evidence type="ECO:0000313" key="12">
    <source>
        <dbReference type="Proteomes" id="UP000281112"/>
    </source>
</evidence>
<dbReference type="PANTHER" id="PTHR30221">
    <property type="entry name" value="SMALL-CONDUCTANCE MECHANOSENSITIVE CHANNEL"/>
    <property type="match status" value="1"/>
</dbReference>
<dbReference type="InterPro" id="IPR010920">
    <property type="entry name" value="LSM_dom_sf"/>
</dbReference>